<sequence length="120" mass="13223">MIRAKTRSFLAALLPIAASAPVNGTELFTARLTPVWTSDDTCRFPPPTNERHTPVDWHNREAPGRAPGPLCWRISSNTVQERRQLQPASHIFGSLSCCVLNVALSAVVLWLRCCRCKVGG</sequence>
<reference evidence="3 4" key="1">
    <citation type="journal article" date="2021" name="Sci. Rep.">
        <title>Chromosome anchoring in Senegalese sole (Solea senegalensis) reveals sex-associated markers and genome rearrangements in flatfish.</title>
        <authorList>
            <person name="Guerrero-Cozar I."/>
            <person name="Gomez-Garrido J."/>
            <person name="Berbel C."/>
            <person name="Martinez-Blanch J.F."/>
            <person name="Alioto T."/>
            <person name="Claros M.G."/>
            <person name="Gagnaire P.A."/>
            <person name="Manchado M."/>
        </authorList>
    </citation>
    <scope>NUCLEOTIDE SEQUENCE [LARGE SCALE GENOMIC DNA]</scope>
    <source>
        <strain evidence="3">Sse05_10M</strain>
    </source>
</reference>
<evidence type="ECO:0000313" key="3">
    <source>
        <dbReference type="EMBL" id="KAG7518022.1"/>
    </source>
</evidence>
<protein>
    <recommendedName>
        <fullName evidence="5">Secreted protein</fullName>
    </recommendedName>
</protein>
<gene>
    <name evidence="3" type="ORF">JOB18_022519</name>
</gene>
<feature type="signal peptide" evidence="2">
    <location>
        <begin position="1"/>
        <end position="24"/>
    </location>
</feature>
<dbReference type="Proteomes" id="UP000693946">
    <property type="component" value="Linkage Group LG12"/>
</dbReference>
<keyword evidence="2" id="KW-0732">Signal</keyword>
<keyword evidence="1" id="KW-1133">Transmembrane helix</keyword>
<keyword evidence="1" id="KW-0472">Membrane</keyword>
<evidence type="ECO:0000256" key="1">
    <source>
        <dbReference type="SAM" id="Phobius"/>
    </source>
</evidence>
<organism evidence="3 4">
    <name type="scientific">Solea senegalensis</name>
    <name type="common">Senegalese sole</name>
    <dbReference type="NCBI Taxonomy" id="28829"/>
    <lineage>
        <taxon>Eukaryota</taxon>
        <taxon>Metazoa</taxon>
        <taxon>Chordata</taxon>
        <taxon>Craniata</taxon>
        <taxon>Vertebrata</taxon>
        <taxon>Euteleostomi</taxon>
        <taxon>Actinopterygii</taxon>
        <taxon>Neopterygii</taxon>
        <taxon>Teleostei</taxon>
        <taxon>Neoteleostei</taxon>
        <taxon>Acanthomorphata</taxon>
        <taxon>Carangaria</taxon>
        <taxon>Pleuronectiformes</taxon>
        <taxon>Pleuronectoidei</taxon>
        <taxon>Soleidae</taxon>
        <taxon>Solea</taxon>
    </lineage>
</organism>
<evidence type="ECO:0000256" key="2">
    <source>
        <dbReference type="SAM" id="SignalP"/>
    </source>
</evidence>
<name>A0AAV6SNV9_SOLSE</name>
<evidence type="ECO:0000313" key="4">
    <source>
        <dbReference type="Proteomes" id="UP000693946"/>
    </source>
</evidence>
<proteinExistence type="predicted"/>
<evidence type="ECO:0008006" key="5">
    <source>
        <dbReference type="Google" id="ProtNLM"/>
    </source>
</evidence>
<comment type="caution">
    <text evidence="3">The sequence shown here is derived from an EMBL/GenBank/DDBJ whole genome shotgun (WGS) entry which is preliminary data.</text>
</comment>
<dbReference type="EMBL" id="JAGKHQ010000004">
    <property type="protein sequence ID" value="KAG7518022.1"/>
    <property type="molecule type" value="Genomic_DNA"/>
</dbReference>
<keyword evidence="4" id="KW-1185">Reference proteome</keyword>
<accession>A0AAV6SNV9</accession>
<feature type="chain" id="PRO_5043854438" description="Secreted protein" evidence="2">
    <location>
        <begin position="25"/>
        <end position="120"/>
    </location>
</feature>
<feature type="transmembrane region" description="Helical" evidence="1">
    <location>
        <begin position="91"/>
        <end position="111"/>
    </location>
</feature>
<keyword evidence="1" id="KW-0812">Transmembrane</keyword>
<dbReference type="AlphaFoldDB" id="A0AAV6SNV9"/>